<dbReference type="GO" id="GO:0016747">
    <property type="term" value="F:acyltransferase activity, transferring groups other than amino-acyl groups"/>
    <property type="evidence" value="ECO:0007669"/>
    <property type="project" value="InterPro"/>
</dbReference>
<feature type="transmembrane region" description="Helical" evidence="1">
    <location>
        <begin position="308"/>
        <end position="333"/>
    </location>
</feature>
<feature type="domain" description="Acyltransferase 3" evidence="2">
    <location>
        <begin position="6"/>
        <end position="330"/>
    </location>
</feature>
<sequence length="374" mass="41210">MSHRVASLDFLRGSAALAVTVPHFYMHFYPDSTFAETISILGVEVFFVLSGFVLAPQIIKFCVLKPSLRNYGIFLVRRWMRTVPPYLIALALFSISAHQAFTADFFRYLLYVQNLIGQHNAHDYFSIAWSLSVEEWFYLSFPALCLLIAYAVPGTLRPALITAFLYIFAVCTARILFGDNTQWGSAVRRVVVFRVDAIAWGFVLAIALPSLTKVRLPLALFLLVVSTSFAVWVTSLGAQSANSMMEFTFPFYAPGLGAVAILCAIKLESAVARNRTLSRVGIFLGQISYSTYLFHLLILSAVAPLSRLLPMAIVLVIYLIATAVVATLMYQAVEAPILDARPRFGGAARIPHVRVEPSSLTEIMPSATTSADSG</sequence>
<dbReference type="PANTHER" id="PTHR23028">
    <property type="entry name" value="ACETYLTRANSFERASE"/>
    <property type="match status" value="1"/>
</dbReference>
<keyword evidence="1" id="KW-0812">Transmembrane</keyword>
<evidence type="ECO:0000313" key="4">
    <source>
        <dbReference type="Proteomes" id="UP000297700"/>
    </source>
</evidence>
<feature type="transmembrane region" description="Helical" evidence="1">
    <location>
        <begin position="136"/>
        <end position="152"/>
    </location>
</feature>
<dbReference type="AlphaFoldDB" id="A0A4Y9NQC2"/>
<organism evidence="3 4">
    <name type="scientific">Bradyrhizobium frederickii</name>
    <dbReference type="NCBI Taxonomy" id="2560054"/>
    <lineage>
        <taxon>Bacteria</taxon>
        <taxon>Pseudomonadati</taxon>
        <taxon>Pseudomonadota</taxon>
        <taxon>Alphaproteobacteria</taxon>
        <taxon>Hyphomicrobiales</taxon>
        <taxon>Nitrobacteraceae</taxon>
        <taxon>Bradyrhizobium</taxon>
    </lineage>
</organism>
<evidence type="ECO:0000313" key="3">
    <source>
        <dbReference type="EMBL" id="TFV69428.1"/>
    </source>
</evidence>
<keyword evidence="1" id="KW-1133">Transmembrane helix</keyword>
<dbReference type="RefSeq" id="WP_135167138.1">
    <property type="nucleotide sequence ID" value="NZ_SPQS01000027.1"/>
</dbReference>
<dbReference type="InterPro" id="IPR002656">
    <property type="entry name" value="Acyl_transf_3_dom"/>
</dbReference>
<feature type="transmembrane region" description="Helical" evidence="1">
    <location>
        <begin position="159"/>
        <end position="178"/>
    </location>
</feature>
<dbReference type="Proteomes" id="UP000297700">
    <property type="component" value="Unassembled WGS sequence"/>
</dbReference>
<evidence type="ECO:0000259" key="2">
    <source>
        <dbReference type="Pfam" id="PF01757"/>
    </source>
</evidence>
<feature type="transmembrane region" description="Helical" evidence="1">
    <location>
        <begin position="218"/>
        <end position="237"/>
    </location>
</feature>
<comment type="caution">
    <text evidence="3">The sequence shown here is derived from an EMBL/GenBank/DDBJ whole genome shotgun (WGS) entry which is preliminary data.</text>
</comment>
<keyword evidence="3" id="KW-0808">Transferase</keyword>
<keyword evidence="1" id="KW-0472">Membrane</keyword>
<dbReference type="GO" id="GO:0016020">
    <property type="term" value="C:membrane"/>
    <property type="evidence" value="ECO:0007669"/>
    <property type="project" value="TreeGrafter"/>
</dbReference>
<dbReference type="GO" id="GO:0000271">
    <property type="term" value="P:polysaccharide biosynthetic process"/>
    <property type="evidence" value="ECO:0007669"/>
    <property type="project" value="TreeGrafter"/>
</dbReference>
<dbReference type="PANTHER" id="PTHR23028:SF53">
    <property type="entry name" value="ACYL_TRANSF_3 DOMAIN-CONTAINING PROTEIN"/>
    <property type="match status" value="1"/>
</dbReference>
<feature type="transmembrane region" description="Helical" evidence="1">
    <location>
        <begin position="249"/>
        <end position="268"/>
    </location>
</feature>
<feature type="transmembrane region" description="Helical" evidence="1">
    <location>
        <begin position="83"/>
        <end position="101"/>
    </location>
</feature>
<gene>
    <name evidence="3" type="ORF">E4K64_33390</name>
</gene>
<feature type="transmembrane region" description="Helical" evidence="1">
    <location>
        <begin position="190"/>
        <end position="211"/>
    </location>
</feature>
<accession>A0A4Y9NQC2</accession>
<evidence type="ECO:0000256" key="1">
    <source>
        <dbReference type="SAM" id="Phobius"/>
    </source>
</evidence>
<proteinExistence type="predicted"/>
<dbReference type="EMBL" id="SPQS01000027">
    <property type="protein sequence ID" value="TFV69428.1"/>
    <property type="molecule type" value="Genomic_DNA"/>
</dbReference>
<name>A0A4Y9NQC2_9BRAD</name>
<dbReference type="InterPro" id="IPR050879">
    <property type="entry name" value="Acyltransferase_3"/>
</dbReference>
<protein>
    <submittedName>
        <fullName evidence="3">Acyltransferase</fullName>
    </submittedName>
</protein>
<keyword evidence="3" id="KW-0012">Acyltransferase</keyword>
<feature type="transmembrane region" description="Helical" evidence="1">
    <location>
        <begin position="38"/>
        <end position="63"/>
    </location>
</feature>
<feature type="transmembrane region" description="Helical" evidence="1">
    <location>
        <begin position="280"/>
        <end position="302"/>
    </location>
</feature>
<dbReference type="Pfam" id="PF01757">
    <property type="entry name" value="Acyl_transf_3"/>
    <property type="match status" value="1"/>
</dbReference>
<reference evidence="3 4" key="1">
    <citation type="submission" date="2019-03" db="EMBL/GenBank/DDBJ databases">
        <title>Bradyrhizobium strains diversity.</title>
        <authorList>
            <person name="Urquiaga M.C.O."/>
            <person name="Hungria M."/>
            <person name="Delamuta J.R.M."/>
            <person name="Klepa M.S."/>
        </authorList>
    </citation>
    <scope>NUCLEOTIDE SEQUENCE [LARGE SCALE GENOMIC DNA]</scope>
    <source>
        <strain evidence="3 4">CNPSo 3426</strain>
    </source>
</reference>